<evidence type="ECO:0000313" key="3">
    <source>
        <dbReference type="Proteomes" id="UP000075476"/>
    </source>
</evidence>
<feature type="transmembrane region" description="Helical" evidence="1">
    <location>
        <begin position="9"/>
        <end position="34"/>
    </location>
</feature>
<organism evidence="2 3">
    <name type="scientific">Bacillus cereus</name>
    <dbReference type="NCBI Taxonomy" id="1396"/>
    <lineage>
        <taxon>Bacteria</taxon>
        <taxon>Bacillati</taxon>
        <taxon>Bacillota</taxon>
        <taxon>Bacilli</taxon>
        <taxon>Bacillales</taxon>
        <taxon>Bacillaceae</taxon>
        <taxon>Bacillus</taxon>
        <taxon>Bacillus cereus group</taxon>
    </lineage>
</organism>
<keyword evidence="1" id="KW-1133">Transmembrane helix</keyword>
<reference evidence="2 3" key="1">
    <citation type="submission" date="2015-12" db="EMBL/GenBank/DDBJ databases">
        <title>Bacillus cereus Group isolate.</title>
        <authorList>
            <person name="Kovac J."/>
        </authorList>
    </citation>
    <scope>NUCLEOTIDE SEQUENCE [LARGE SCALE GENOMIC DNA]</scope>
    <source>
        <strain evidence="2 3">FSL K6-0073</strain>
    </source>
</reference>
<feature type="transmembrane region" description="Helical" evidence="1">
    <location>
        <begin position="79"/>
        <end position="98"/>
    </location>
</feature>
<protein>
    <submittedName>
        <fullName evidence="2">Uncharacterized protein</fullName>
    </submittedName>
</protein>
<dbReference type="RefSeq" id="WP_061664012.1">
    <property type="nucleotide sequence ID" value="NZ_LOMO01000234.1"/>
</dbReference>
<evidence type="ECO:0000256" key="1">
    <source>
        <dbReference type="SAM" id="Phobius"/>
    </source>
</evidence>
<keyword evidence="1" id="KW-0812">Transmembrane</keyword>
<dbReference type="AlphaFoldDB" id="A0A9X0SLF9"/>
<dbReference type="EMBL" id="LOMO01000234">
    <property type="protein sequence ID" value="KXY30171.1"/>
    <property type="molecule type" value="Genomic_DNA"/>
</dbReference>
<proteinExistence type="predicted"/>
<keyword evidence="1" id="KW-0472">Membrane</keyword>
<name>A0A9X0SLF9_BACCE</name>
<evidence type="ECO:0000313" key="2">
    <source>
        <dbReference type="EMBL" id="KXY30171.1"/>
    </source>
</evidence>
<sequence>MGRKLLIKYILYFSSYLLVYIAAYPILFVLVMAGDNPYEDHLVLDWIIIGFEVLVTLFGSWLLNFIFRKSVNLKWKDKYSLMIFISHLFLIPLTWRFLLNF</sequence>
<dbReference type="Proteomes" id="UP000075476">
    <property type="component" value="Unassembled WGS sequence"/>
</dbReference>
<feature type="transmembrane region" description="Helical" evidence="1">
    <location>
        <begin position="46"/>
        <end position="67"/>
    </location>
</feature>
<gene>
    <name evidence="2" type="ORF">AT268_02835</name>
</gene>
<accession>A0A9X0SLF9</accession>
<comment type="caution">
    <text evidence="2">The sequence shown here is derived from an EMBL/GenBank/DDBJ whole genome shotgun (WGS) entry which is preliminary data.</text>
</comment>